<dbReference type="PANTHER" id="PTHR24221">
    <property type="entry name" value="ATP-BINDING CASSETTE SUB-FAMILY B"/>
    <property type="match status" value="1"/>
</dbReference>
<dbReference type="Pfam" id="PF00664">
    <property type="entry name" value="ABC_membrane"/>
    <property type="match status" value="1"/>
</dbReference>
<dbReference type="PANTHER" id="PTHR24221:SF654">
    <property type="entry name" value="ATP-BINDING CASSETTE SUB-FAMILY B MEMBER 6"/>
    <property type="match status" value="1"/>
</dbReference>
<feature type="region of interest" description="Disordered" evidence="7">
    <location>
        <begin position="689"/>
        <end position="716"/>
    </location>
</feature>
<evidence type="ECO:0000256" key="6">
    <source>
        <dbReference type="ARBA" id="ARBA00023136"/>
    </source>
</evidence>
<dbReference type="PROSITE" id="PS50929">
    <property type="entry name" value="ABC_TM1F"/>
    <property type="match status" value="1"/>
</dbReference>
<dbReference type="GO" id="GO:0005524">
    <property type="term" value="F:ATP binding"/>
    <property type="evidence" value="ECO:0007669"/>
    <property type="project" value="UniProtKB-KW"/>
</dbReference>
<feature type="compositionally biased region" description="Basic and acidic residues" evidence="7">
    <location>
        <begin position="689"/>
        <end position="699"/>
    </location>
</feature>
<protein>
    <submittedName>
        <fullName evidence="11">ABC transporter ATP-binding protein</fullName>
    </submittedName>
</protein>
<proteinExistence type="predicted"/>
<dbReference type="InterPro" id="IPR036640">
    <property type="entry name" value="ABC1_TM_sf"/>
</dbReference>
<dbReference type="Proteomes" id="UP001596203">
    <property type="component" value="Unassembled WGS sequence"/>
</dbReference>
<keyword evidence="6 8" id="KW-0472">Membrane</keyword>
<dbReference type="Gene3D" id="3.40.50.300">
    <property type="entry name" value="P-loop containing nucleotide triphosphate hydrolases"/>
    <property type="match status" value="2"/>
</dbReference>
<feature type="transmembrane region" description="Helical" evidence="8">
    <location>
        <begin position="70"/>
        <end position="90"/>
    </location>
</feature>
<evidence type="ECO:0000256" key="8">
    <source>
        <dbReference type="SAM" id="Phobius"/>
    </source>
</evidence>
<feature type="domain" description="ABC transporter" evidence="9">
    <location>
        <begin position="411"/>
        <end position="684"/>
    </location>
</feature>
<feature type="compositionally biased region" description="Low complexity" evidence="7">
    <location>
        <begin position="408"/>
        <end position="427"/>
    </location>
</feature>
<dbReference type="Pfam" id="PF00005">
    <property type="entry name" value="ABC_tran"/>
    <property type="match status" value="1"/>
</dbReference>
<evidence type="ECO:0000313" key="12">
    <source>
        <dbReference type="Proteomes" id="UP001596203"/>
    </source>
</evidence>
<dbReference type="EMBL" id="JBHSPR010000032">
    <property type="protein sequence ID" value="MFC6020338.1"/>
    <property type="molecule type" value="Genomic_DNA"/>
</dbReference>
<keyword evidence="12" id="KW-1185">Reference proteome</keyword>
<evidence type="ECO:0000256" key="7">
    <source>
        <dbReference type="SAM" id="MobiDB-lite"/>
    </source>
</evidence>
<feature type="domain" description="ABC transmembrane type-1" evidence="10">
    <location>
        <begin position="29"/>
        <end position="316"/>
    </location>
</feature>
<evidence type="ECO:0000256" key="3">
    <source>
        <dbReference type="ARBA" id="ARBA00022741"/>
    </source>
</evidence>
<dbReference type="PROSITE" id="PS50893">
    <property type="entry name" value="ABC_TRANSPORTER_2"/>
    <property type="match status" value="1"/>
</dbReference>
<dbReference type="InterPro" id="IPR039421">
    <property type="entry name" value="Type_1_exporter"/>
</dbReference>
<dbReference type="SMART" id="SM00382">
    <property type="entry name" value="AAA"/>
    <property type="match status" value="1"/>
</dbReference>
<feature type="transmembrane region" description="Helical" evidence="8">
    <location>
        <begin position="27"/>
        <end position="50"/>
    </location>
</feature>
<evidence type="ECO:0000259" key="10">
    <source>
        <dbReference type="PROSITE" id="PS50929"/>
    </source>
</evidence>
<dbReference type="SUPFAM" id="SSF52540">
    <property type="entry name" value="P-loop containing nucleoside triphosphate hydrolases"/>
    <property type="match status" value="1"/>
</dbReference>
<dbReference type="PROSITE" id="PS00211">
    <property type="entry name" value="ABC_TRANSPORTER_1"/>
    <property type="match status" value="1"/>
</dbReference>
<evidence type="ECO:0000259" key="9">
    <source>
        <dbReference type="PROSITE" id="PS50893"/>
    </source>
</evidence>
<dbReference type="InterPro" id="IPR003593">
    <property type="entry name" value="AAA+_ATPase"/>
</dbReference>
<comment type="caution">
    <text evidence="11">The sequence shown here is derived from an EMBL/GenBank/DDBJ whole genome shotgun (WGS) entry which is preliminary data.</text>
</comment>
<dbReference type="InterPro" id="IPR027417">
    <property type="entry name" value="P-loop_NTPase"/>
</dbReference>
<dbReference type="InterPro" id="IPR017871">
    <property type="entry name" value="ABC_transporter-like_CS"/>
</dbReference>
<gene>
    <name evidence="11" type="ORF">ACFP2T_29730</name>
</gene>
<keyword evidence="4 11" id="KW-0067">ATP-binding</keyword>
<dbReference type="InterPro" id="IPR011527">
    <property type="entry name" value="ABC1_TM_dom"/>
</dbReference>
<dbReference type="SUPFAM" id="SSF90123">
    <property type="entry name" value="ABC transporter transmembrane region"/>
    <property type="match status" value="1"/>
</dbReference>
<keyword evidence="3" id="KW-0547">Nucleotide-binding</keyword>
<comment type="subcellular location">
    <subcellularLocation>
        <location evidence="1">Cell membrane</location>
        <topology evidence="1">Multi-pass membrane protein</topology>
    </subcellularLocation>
</comment>
<evidence type="ECO:0000256" key="5">
    <source>
        <dbReference type="ARBA" id="ARBA00022989"/>
    </source>
</evidence>
<keyword evidence="2 8" id="KW-0812">Transmembrane</keyword>
<dbReference type="InterPro" id="IPR003439">
    <property type="entry name" value="ABC_transporter-like_ATP-bd"/>
</dbReference>
<feature type="region of interest" description="Disordered" evidence="7">
    <location>
        <begin position="367"/>
        <end position="433"/>
    </location>
</feature>
<evidence type="ECO:0000256" key="1">
    <source>
        <dbReference type="ARBA" id="ARBA00004651"/>
    </source>
</evidence>
<evidence type="ECO:0000256" key="4">
    <source>
        <dbReference type="ARBA" id="ARBA00022840"/>
    </source>
</evidence>
<organism evidence="11 12">
    <name type="scientific">Plantactinospora solaniradicis</name>
    <dbReference type="NCBI Taxonomy" id="1723736"/>
    <lineage>
        <taxon>Bacteria</taxon>
        <taxon>Bacillati</taxon>
        <taxon>Actinomycetota</taxon>
        <taxon>Actinomycetes</taxon>
        <taxon>Micromonosporales</taxon>
        <taxon>Micromonosporaceae</taxon>
        <taxon>Plantactinospora</taxon>
    </lineage>
</organism>
<keyword evidence="5 8" id="KW-1133">Transmembrane helix</keyword>
<sequence>MAGKTSRDVLIRGIRVLGHAVREEPRIFAVAVGGSVLYSLLIIASAYVVGAVVGDVVVPSLESGRADTTAVVLSAVALLAVSLGRVLGMFGRRLGAGFMQYRLQASYRRRITRRYLELPLSWHHRHATGTLLSNANSDVEAAWFPIAPLPFAVGTLVMLVAAMGSLLVTDWVLALVGVAIFPALFALNVVYSRRMAPRQARAQQMRAQVSAIAHESFDGALVVKTMGQEARETTRFAAQAGELRDALISVGRLRGVFDPMLETLPSLGTLAVLLVGAVRLGQGAVTITELVSVAFLFTVLAFPVRAIGWVLAELPRSVAGWDRLQAVLTATGEMPYGSTTLDRRDGRPATLVFDRVSFGYAVAEPAPATAPAEPGLSTEPEAAARPVGVPAPTEPDPSVEPVPSGGLASPVEPPSVAGVPAPAGTEPAEPEPAEPVPVLHDVSFTVPAGRTVALVGPTGSGKSTIVSLAVRLVDPDAGSVTLDGVDVRSLTAASLAGTSALVAQVPFVFDDTIRANITLDREGITDDDVWAALRLAEADGFVAVLPDGLDTLVGERGAALSGGQRQRLTLARALAGRPRLLVLDDATSAVDPRVEAAILAALRGDRNSTGATDAAGAAGATGAAGAAGASTLPPGASILVVAYRRATIALADEVVYVEHGRVVGRGTHATLLGSTPGYAALVTAYERAEAERERERAYEEPAPGTPATRQGEEVDA</sequence>
<evidence type="ECO:0000256" key="2">
    <source>
        <dbReference type="ARBA" id="ARBA00022692"/>
    </source>
</evidence>
<feature type="transmembrane region" description="Helical" evidence="8">
    <location>
        <begin position="171"/>
        <end position="191"/>
    </location>
</feature>
<dbReference type="RefSeq" id="WP_377427411.1">
    <property type="nucleotide sequence ID" value="NZ_JBHSPR010000032.1"/>
</dbReference>
<accession>A0ABW1KH31</accession>
<name>A0ABW1KH31_9ACTN</name>
<dbReference type="Gene3D" id="1.20.1560.10">
    <property type="entry name" value="ABC transporter type 1, transmembrane domain"/>
    <property type="match status" value="1"/>
</dbReference>
<feature type="transmembrane region" description="Helical" evidence="8">
    <location>
        <begin position="142"/>
        <end position="165"/>
    </location>
</feature>
<evidence type="ECO:0000313" key="11">
    <source>
        <dbReference type="EMBL" id="MFC6020338.1"/>
    </source>
</evidence>
<reference evidence="12" key="1">
    <citation type="journal article" date="2019" name="Int. J. Syst. Evol. Microbiol.">
        <title>The Global Catalogue of Microorganisms (GCM) 10K type strain sequencing project: providing services to taxonomists for standard genome sequencing and annotation.</title>
        <authorList>
            <consortium name="The Broad Institute Genomics Platform"/>
            <consortium name="The Broad Institute Genome Sequencing Center for Infectious Disease"/>
            <person name="Wu L."/>
            <person name="Ma J."/>
        </authorList>
    </citation>
    <scope>NUCLEOTIDE SEQUENCE [LARGE SCALE GENOMIC DNA]</scope>
    <source>
        <strain evidence="12">ZS-35-S2</strain>
    </source>
</reference>
<feature type="transmembrane region" description="Helical" evidence="8">
    <location>
        <begin position="290"/>
        <end position="312"/>
    </location>
</feature>